<organism evidence="8 9">
    <name type="scientific">Candidatus Roizmanbacteria bacterium RIFCSPHIGHO2_01_FULL_39_8</name>
    <dbReference type="NCBI Taxonomy" id="1802033"/>
    <lineage>
        <taxon>Bacteria</taxon>
        <taxon>Candidatus Roizmaniibacteriota</taxon>
    </lineage>
</organism>
<dbReference type="InterPro" id="IPR012301">
    <property type="entry name" value="Malic_N_dom"/>
</dbReference>
<reference evidence="8 9" key="1">
    <citation type="journal article" date="2016" name="Nat. Commun.">
        <title>Thousands of microbial genomes shed light on interconnected biogeochemical processes in an aquifer system.</title>
        <authorList>
            <person name="Anantharaman K."/>
            <person name="Brown C.T."/>
            <person name="Hug L.A."/>
            <person name="Sharon I."/>
            <person name="Castelle C.J."/>
            <person name="Probst A.J."/>
            <person name="Thomas B.C."/>
            <person name="Singh A."/>
            <person name="Wilkins M.J."/>
            <person name="Karaoz U."/>
            <person name="Brodie E.L."/>
            <person name="Williams K.H."/>
            <person name="Hubbard S.S."/>
            <person name="Banfield J.F."/>
        </authorList>
    </citation>
    <scope>NUCLEOTIDE SEQUENCE [LARGE SCALE GENOMIC DNA]</scope>
</reference>
<evidence type="ECO:0000256" key="2">
    <source>
        <dbReference type="ARBA" id="ARBA00023002"/>
    </source>
</evidence>
<feature type="binding site" evidence="5">
    <location>
        <position position="135"/>
    </location>
    <ligand>
        <name>a divalent metal cation</name>
        <dbReference type="ChEBI" id="CHEBI:60240"/>
    </ligand>
</feature>
<accession>A0A1F7GHN1</accession>
<dbReference type="InterPro" id="IPR001891">
    <property type="entry name" value="Malic_OxRdtase"/>
</dbReference>
<dbReference type="SUPFAM" id="SSF51735">
    <property type="entry name" value="NAD(P)-binding Rossmann-fold domains"/>
    <property type="match status" value="1"/>
</dbReference>
<evidence type="ECO:0000256" key="5">
    <source>
        <dbReference type="PIRSR" id="PIRSR000106-3"/>
    </source>
</evidence>
<keyword evidence="2" id="KW-0560">Oxidoreductase</keyword>
<dbReference type="GO" id="GO:0051287">
    <property type="term" value="F:NAD binding"/>
    <property type="evidence" value="ECO:0007669"/>
    <property type="project" value="InterPro"/>
</dbReference>
<feature type="binding site" evidence="5">
    <location>
        <position position="161"/>
    </location>
    <ligand>
        <name>a divalent metal cation</name>
        <dbReference type="ChEBI" id="CHEBI:60240"/>
    </ligand>
</feature>
<dbReference type="PANTHER" id="PTHR43237:SF4">
    <property type="entry name" value="NADP-DEPENDENT MALIC ENZYME"/>
    <property type="match status" value="1"/>
</dbReference>
<dbReference type="PANTHER" id="PTHR43237">
    <property type="entry name" value="NADP-DEPENDENT MALIC ENZYME"/>
    <property type="match status" value="1"/>
</dbReference>
<dbReference type="SMART" id="SM00919">
    <property type="entry name" value="Malic_M"/>
    <property type="match status" value="1"/>
</dbReference>
<evidence type="ECO:0000259" key="7">
    <source>
        <dbReference type="SMART" id="SM01274"/>
    </source>
</evidence>
<dbReference type="Gene3D" id="3.40.50.720">
    <property type="entry name" value="NAD(P)-binding Rossmann-like Domain"/>
    <property type="match status" value="1"/>
</dbReference>
<feature type="binding site" evidence="4">
    <location>
        <position position="287"/>
    </location>
    <ligand>
        <name>(S)-malate</name>
        <dbReference type="ChEBI" id="CHEBI:15589"/>
    </ligand>
</feature>
<dbReference type="SMART" id="SM01274">
    <property type="entry name" value="malic"/>
    <property type="match status" value="1"/>
</dbReference>
<proteinExistence type="inferred from homology"/>
<dbReference type="Proteomes" id="UP000177026">
    <property type="component" value="Unassembled WGS sequence"/>
</dbReference>
<evidence type="ECO:0000256" key="1">
    <source>
        <dbReference type="ARBA" id="ARBA00008785"/>
    </source>
</evidence>
<evidence type="ECO:0000313" key="8">
    <source>
        <dbReference type="EMBL" id="OGK18498.1"/>
    </source>
</evidence>
<dbReference type="Pfam" id="PF03949">
    <property type="entry name" value="Malic_M"/>
    <property type="match status" value="1"/>
</dbReference>
<dbReference type="SUPFAM" id="SSF53223">
    <property type="entry name" value="Aminoacid dehydrogenase-like, N-terminal domain"/>
    <property type="match status" value="1"/>
</dbReference>
<dbReference type="GO" id="GO:0046872">
    <property type="term" value="F:metal ion binding"/>
    <property type="evidence" value="ECO:0007669"/>
    <property type="project" value="UniProtKB-KW"/>
</dbReference>
<dbReference type="InterPro" id="IPR046346">
    <property type="entry name" value="Aminoacid_DH-like_N_sf"/>
</dbReference>
<dbReference type="Gene3D" id="3.40.50.10380">
    <property type="entry name" value="Malic enzyme, N-terminal domain"/>
    <property type="match status" value="1"/>
</dbReference>
<dbReference type="CDD" id="cd05311">
    <property type="entry name" value="NAD_bind_2_malic_enz"/>
    <property type="match status" value="1"/>
</dbReference>
<evidence type="ECO:0000259" key="6">
    <source>
        <dbReference type="SMART" id="SM00919"/>
    </source>
</evidence>
<dbReference type="InterPro" id="IPR036291">
    <property type="entry name" value="NAD(P)-bd_dom_sf"/>
</dbReference>
<name>A0A1F7GHN1_9BACT</name>
<feature type="active site" description="Proton donor" evidence="3">
    <location>
        <position position="38"/>
    </location>
</feature>
<dbReference type="AlphaFoldDB" id="A0A1F7GHN1"/>
<protein>
    <submittedName>
        <fullName evidence="8">Malate dehydrogenase</fullName>
    </submittedName>
</protein>
<dbReference type="PIRSF" id="PIRSF000106">
    <property type="entry name" value="ME"/>
    <property type="match status" value="1"/>
</dbReference>
<comment type="similarity">
    <text evidence="1">Belongs to the malic enzymes family.</text>
</comment>
<feature type="domain" description="Malic enzyme NAD-binding" evidence="6">
    <location>
        <begin position="162"/>
        <end position="378"/>
    </location>
</feature>
<dbReference type="GO" id="GO:0004470">
    <property type="term" value="F:malic enzyme activity"/>
    <property type="evidence" value="ECO:0007669"/>
    <property type="project" value="InterPro"/>
</dbReference>
<comment type="caution">
    <text evidence="8">The sequence shown here is derived from an EMBL/GenBank/DDBJ whole genome shotgun (WGS) entry which is preliminary data.</text>
</comment>
<evidence type="ECO:0000313" key="9">
    <source>
        <dbReference type="Proteomes" id="UP000177026"/>
    </source>
</evidence>
<dbReference type="GO" id="GO:0016616">
    <property type="term" value="F:oxidoreductase activity, acting on the CH-OH group of donors, NAD or NADP as acceptor"/>
    <property type="evidence" value="ECO:0007669"/>
    <property type="project" value="InterPro"/>
</dbReference>
<dbReference type="EMBL" id="MFZI01000069">
    <property type="protein sequence ID" value="OGK18498.1"/>
    <property type="molecule type" value="Genomic_DNA"/>
</dbReference>
<evidence type="ECO:0000256" key="3">
    <source>
        <dbReference type="PIRSR" id="PIRSR000106-1"/>
    </source>
</evidence>
<feature type="binding site" evidence="5">
    <location>
        <position position="136"/>
    </location>
    <ligand>
        <name>a divalent metal cation</name>
        <dbReference type="ChEBI" id="CHEBI:60240"/>
    </ligand>
</feature>
<sequence length="379" mass="40087">MTHNFAKKSLALHKKLKGKIKTCTKVDVKDSESLSLVYTPGVGAVSSYIAKHKSEVGEYTFKNNSVAVISDGSAVLGLGNLGPEGAYPVMEGKCLLFKNFAGIDAIPILLSTQNPQEIISAILAIAPTFGGINLEDIAAPKCFGIEKTLRERLSIPVIHDDQWGAAVVTLAALLNALKIVGKKIETAKITISGVGAAGSAIIKILHASGARNILACDSKGIISTSRKLDHGYKKEIARITNSKNQVGLLSDAIKNSDVFIGVSSPNIVNSEMVFSMSEDSIVFALANPVPEIAPEEARRGDAFIIATGRSDYPNQVNNSLAFPGVFRGALDRNIKQITIKMLIKAASNLSTLVKNPNPKKIIPSIFDAGVVKAVASAIS</sequence>
<comment type="cofactor">
    <cofactor evidence="5">
        <name>Mg(2+)</name>
        <dbReference type="ChEBI" id="CHEBI:18420"/>
    </cofactor>
    <cofactor evidence="5">
        <name>Mn(2+)</name>
        <dbReference type="ChEBI" id="CHEBI:29035"/>
    </cofactor>
    <text evidence="5">Divalent metal cations. Prefers magnesium or manganese.</text>
</comment>
<dbReference type="Pfam" id="PF00390">
    <property type="entry name" value="malic"/>
    <property type="match status" value="1"/>
</dbReference>
<gene>
    <name evidence="8" type="ORF">A2866_00790</name>
</gene>
<dbReference type="InterPro" id="IPR051674">
    <property type="entry name" value="Malate_Decarboxylase"/>
</dbReference>
<evidence type="ECO:0000256" key="4">
    <source>
        <dbReference type="PIRSR" id="PIRSR000106-2"/>
    </source>
</evidence>
<dbReference type="InterPro" id="IPR037062">
    <property type="entry name" value="Malic_N_dom_sf"/>
</dbReference>
<feature type="domain" description="Malic enzyme N-terminal" evidence="7">
    <location>
        <begin position="17"/>
        <end position="150"/>
    </location>
</feature>
<feature type="binding site" evidence="4">
    <location>
        <position position="317"/>
    </location>
    <ligand>
        <name>(S)-malate</name>
        <dbReference type="ChEBI" id="CHEBI:15589"/>
    </ligand>
</feature>
<dbReference type="InterPro" id="IPR045213">
    <property type="entry name" value="Malic_NAD-bd_bact_type"/>
</dbReference>
<dbReference type="InterPro" id="IPR012302">
    <property type="entry name" value="Malic_NAD-bd"/>
</dbReference>
<feature type="active site" description="Proton acceptor" evidence="3">
    <location>
        <position position="93"/>
    </location>
</feature>
<keyword evidence="5" id="KW-0479">Metal-binding</keyword>